<dbReference type="PANTHER" id="PTHR42732">
    <property type="entry name" value="BETA-GALACTOSIDASE"/>
    <property type="match status" value="1"/>
</dbReference>
<evidence type="ECO:0000259" key="6">
    <source>
        <dbReference type="Pfam" id="PF22666"/>
    </source>
</evidence>
<dbReference type="Pfam" id="PF00703">
    <property type="entry name" value="Glyco_hydro_2"/>
    <property type="match status" value="1"/>
</dbReference>
<evidence type="ECO:0000313" key="7">
    <source>
        <dbReference type="EMBL" id="RGE62634.1"/>
    </source>
</evidence>
<evidence type="ECO:0000256" key="3">
    <source>
        <dbReference type="SAM" id="MobiDB-lite"/>
    </source>
</evidence>
<dbReference type="Gene3D" id="3.20.20.80">
    <property type="entry name" value="Glycosidases"/>
    <property type="match status" value="1"/>
</dbReference>
<dbReference type="InterPro" id="IPR017853">
    <property type="entry name" value="GH"/>
</dbReference>
<protein>
    <submittedName>
        <fullName evidence="7">Uncharacterized protein</fullName>
    </submittedName>
</protein>
<feature type="domain" description="Glycoside hydrolase family 2 catalytic" evidence="5">
    <location>
        <begin position="275"/>
        <end position="574"/>
    </location>
</feature>
<keyword evidence="2" id="KW-0378">Hydrolase</keyword>
<dbReference type="Proteomes" id="UP000260812">
    <property type="component" value="Unassembled WGS sequence"/>
</dbReference>
<dbReference type="InterPro" id="IPR051913">
    <property type="entry name" value="GH2_Domain-Containing"/>
</dbReference>
<name>A0A3E3I878_9FIRM</name>
<dbReference type="AlphaFoldDB" id="A0A3E3I878"/>
<comment type="similarity">
    <text evidence="1">Belongs to the glycosyl hydrolase 2 family.</text>
</comment>
<dbReference type="InterPro" id="IPR008979">
    <property type="entry name" value="Galactose-bd-like_sf"/>
</dbReference>
<feature type="domain" description="Glycoside hydrolase family 2 immunoglobulin-like beta-sandwich" evidence="4">
    <location>
        <begin position="169"/>
        <end position="273"/>
    </location>
</feature>
<dbReference type="SUPFAM" id="SSF49303">
    <property type="entry name" value="beta-Galactosidase/glucuronidase domain"/>
    <property type="match status" value="1"/>
</dbReference>
<dbReference type="PANTHER" id="PTHR42732:SF1">
    <property type="entry name" value="BETA-MANNOSIDASE"/>
    <property type="match status" value="1"/>
</dbReference>
<proteinExistence type="inferred from homology"/>
<evidence type="ECO:0000256" key="2">
    <source>
        <dbReference type="ARBA" id="ARBA00022801"/>
    </source>
</evidence>
<dbReference type="InterPro" id="IPR006103">
    <property type="entry name" value="Glyco_hydro_2_cat"/>
</dbReference>
<dbReference type="SUPFAM" id="SSF49785">
    <property type="entry name" value="Galactose-binding domain-like"/>
    <property type="match status" value="1"/>
</dbReference>
<feature type="domain" description="Beta-mannosidase-like galactose-binding" evidence="6">
    <location>
        <begin position="69"/>
        <end position="140"/>
    </location>
</feature>
<dbReference type="InterPro" id="IPR023230">
    <property type="entry name" value="Glyco_hydro_2_CS"/>
</dbReference>
<evidence type="ECO:0000259" key="5">
    <source>
        <dbReference type="Pfam" id="PF02836"/>
    </source>
</evidence>
<dbReference type="GO" id="GO:0005975">
    <property type="term" value="P:carbohydrate metabolic process"/>
    <property type="evidence" value="ECO:0007669"/>
    <property type="project" value="InterPro"/>
</dbReference>
<dbReference type="RefSeq" id="WP_117544280.1">
    <property type="nucleotide sequence ID" value="NZ_JBKUNB010000005.1"/>
</dbReference>
<dbReference type="Pfam" id="PF22666">
    <property type="entry name" value="Glyco_hydro_2_N2"/>
    <property type="match status" value="1"/>
</dbReference>
<comment type="caution">
    <text evidence="7">The sequence shown here is derived from an EMBL/GenBank/DDBJ whole genome shotgun (WGS) entry which is preliminary data.</text>
</comment>
<dbReference type="InterPro" id="IPR006102">
    <property type="entry name" value="Ig-like_GH2"/>
</dbReference>
<evidence type="ECO:0000259" key="4">
    <source>
        <dbReference type="Pfam" id="PF00703"/>
    </source>
</evidence>
<dbReference type="InterPro" id="IPR006101">
    <property type="entry name" value="Glyco_hydro_2"/>
</dbReference>
<dbReference type="InterPro" id="IPR054593">
    <property type="entry name" value="Beta-mannosidase-like_N2"/>
</dbReference>
<evidence type="ECO:0000256" key="1">
    <source>
        <dbReference type="ARBA" id="ARBA00007401"/>
    </source>
</evidence>
<dbReference type="GeneID" id="97986937"/>
<keyword evidence="8" id="KW-1185">Reference proteome</keyword>
<sequence length="578" mass="65889">MVRTFATHRIRKTQELSSCLWDFETLPEEGGTVGETAGGKETAPGKGTAPVKMKTAVPGCWENCPDTLTYRGKAVYERRFACEGNIRLEFKGVSHTAQVYLDDMRIAEHYNAYTPFSAVVKELPAGEHTLRVYVDNSFGPDSALHVPNDYQTYGGITRPVVLEELKDAYLTKLHFTPLRRDGQWYFVIKGEVKNLSAAPFEGRILLSLGEETVAEAAVRAEGNGVCGFETEETLFPQAQEWCPENPVLYLLNAVLLDAQGRETDDLIDRAGFREVRIEGKDILLNGRKLRIKGFCRHEDHPQFGCALPFAAMQQDLLLMKDMGANSVRTSHYPNDEIFLDLCDETGMLVWEENHARGLSEENMRNPNFERQCEDCIREMIEAHYNHPSIYIWGILNECASHTEYGKECYRKQYELIRQLDQSRPRSSASCQFKTDICFGLPEVVSYNIYPLWYHDTPVQDYLKGLYDWVQEESEGAGKPFLITETGAGAIYGCRTPSRVKWSEEYQAYAIEKQLEAVFGQEGCSGVYLWQFCDCNVCDSWFGGRPRTMNNKGIVDEYRRPKLAYETVKRMFGSVDTYF</sequence>
<accession>A0A3E3I878</accession>
<feature type="region of interest" description="Disordered" evidence="3">
    <location>
        <begin position="30"/>
        <end position="50"/>
    </location>
</feature>
<dbReference type="PRINTS" id="PR00132">
    <property type="entry name" value="GLHYDRLASE2"/>
</dbReference>
<evidence type="ECO:0000313" key="8">
    <source>
        <dbReference type="Proteomes" id="UP000260812"/>
    </source>
</evidence>
<reference evidence="7" key="1">
    <citation type="submission" date="2018-08" db="EMBL/GenBank/DDBJ databases">
        <title>A genome reference for cultivated species of the human gut microbiota.</title>
        <authorList>
            <person name="Zou Y."/>
            <person name="Xue W."/>
            <person name="Luo G."/>
        </authorList>
    </citation>
    <scope>NUCLEOTIDE SEQUENCE [LARGE SCALE GENOMIC DNA]</scope>
    <source>
        <strain evidence="7">TF05-5AC</strain>
    </source>
</reference>
<organism evidence="7 8">
    <name type="scientific">Eisenbergiella massiliensis</name>
    <dbReference type="NCBI Taxonomy" id="1720294"/>
    <lineage>
        <taxon>Bacteria</taxon>
        <taxon>Bacillati</taxon>
        <taxon>Bacillota</taxon>
        <taxon>Clostridia</taxon>
        <taxon>Lachnospirales</taxon>
        <taxon>Lachnospiraceae</taxon>
        <taxon>Eisenbergiella</taxon>
    </lineage>
</organism>
<dbReference type="Pfam" id="PF02836">
    <property type="entry name" value="Glyco_hydro_2_C"/>
    <property type="match status" value="1"/>
</dbReference>
<gene>
    <name evidence="7" type="ORF">DXC51_08600</name>
</gene>
<dbReference type="SUPFAM" id="SSF51445">
    <property type="entry name" value="(Trans)glycosidases"/>
    <property type="match status" value="1"/>
</dbReference>
<dbReference type="Gene3D" id="2.60.120.260">
    <property type="entry name" value="Galactose-binding domain-like"/>
    <property type="match status" value="1"/>
</dbReference>
<dbReference type="PROSITE" id="PS00719">
    <property type="entry name" value="GLYCOSYL_HYDROL_F2_1"/>
    <property type="match status" value="1"/>
</dbReference>
<dbReference type="InterPro" id="IPR036156">
    <property type="entry name" value="Beta-gal/glucu_dom_sf"/>
</dbReference>
<dbReference type="GO" id="GO:0004553">
    <property type="term" value="F:hydrolase activity, hydrolyzing O-glycosyl compounds"/>
    <property type="evidence" value="ECO:0007669"/>
    <property type="project" value="InterPro"/>
</dbReference>
<dbReference type="EMBL" id="QVLV01000004">
    <property type="protein sequence ID" value="RGE62634.1"/>
    <property type="molecule type" value="Genomic_DNA"/>
</dbReference>